<dbReference type="Proteomes" id="UP000603234">
    <property type="component" value="Unassembled WGS sequence"/>
</dbReference>
<dbReference type="InterPro" id="IPR036038">
    <property type="entry name" value="Aminotransferase-like"/>
</dbReference>
<comment type="similarity">
    <text evidence="2 4">Belongs to the class-IV pyridoxal-phosphate-dependent aminotransferase family.</text>
</comment>
<dbReference type="Gene3D" id="3.30.470.10">
    <property type="match status" value="1"/>
</dbReference>
<dbReference type="InterPro" id="IPR043131">
    <property type="entry name" value="BCAT-like_N"/>
</dbReference>
<evidence type="ECO:0000313" key="7">
    <source>
        <dbReference type="Proteomes" id="UP000603234"/>
    </source>
</evidence>
<organism evidence="6 7">
    <name type="scientific">Acetobacterium fimetarium</name>
    <dbReference type="NCBI Taxonomy" id="52691"/>
    <lineage>
        <taxon>Bacteria</taxon>
        <taxon>Bacillati</taxon>
        <taxon>Bacillota</taxon>
        <taxon>Clostridia</taxon>
        <taxon>Eubacteriales</taxon>
        <taxon>Eubacteriaceae</taxon>
        <taxon>Acetobacterium</taxon>
    </lineage>
</organism>
<evidence type="ECO:0008006" key="8">
    <source>
        <dbReference type="Google" id="ProtNLM"/>
    </source>
</evidence>
<sequence length="281" mass="31999">MLKIPIWIEVSIIQYVCYNGEITEECLVPLDQGLLYGYGVFETINVSSGKLVFFQEHMERLKSSAALLGLEFGQTSEQLMVDCEKLIEKNQIDKGGLRVTLSKSEKKNAIIITARENHYGDEVFKQGVSIGVSDYARNEQSLLVAIKSNNYLENLLILNDSKKRGFNEAVFFNTKGYLAEGTMSNIFLIRDQKVYTPAQDSGILPGIVRDKVITLLKKHKIPVAEGYYTRETLMNADEIFITNSLMEIMPVKQLENLKFQVTSESFTNYLKNLYKKEYDIV</sequence>
<evidence type="ECO:0000256" key="5">
    <source>
        <dbReference type="RuleBase" id="RU004516"/>
    </source>
</evidence>
<evidence type="ECO:0000256" key="1">
    <source>
        <dbReference type="ARBA" id="ARBA00001933"/>
    </source>
</evidence>
<dbReference type="InterPro" id="IPR001544">
    <property type="entry name" value="Aminotrans_IV"/>
</dbReference>
<dbReference type="PROSITE" id="PS00770">
    <property type="entry name" value="AA_TRANSFER_CLASS_4"/>
    <property type="match status" value="1"/>
</dbReference>
<protein>
    <recommendedName>
        <fullName evidence="8">4-amino-4-deoxychorismate lyase</fullName>
    </recommendedName>
</protein>
<comment type="caution">
    <text evidence="6">The sequence shown here is derived from an EMBL/GenBank/DDBJ whole genome shotgun (WGS) entry which is preliminary data.</text>
</comment>
<keyword evidence="7" id="KW-1185">Reference proteome</keyword>
<reference evidence="6 7" key="1">
    <citation type="journal article" date="2020" name="mSystems">
        <title>Defining Genomic and Predicted Metabolic Features of the Acetobacterium Genus.</title>
        <authorList>
            <person name="Ross D.E."/>
            <person name="Marshall C.W."/>
            <person name="Gulliver D."/>
            <person name="May H.D."/>
            <person name="Norman R.S."/>
        </authorList>
    </citation>
    <scope>NUCLEOTIDE SEQUENCE [LARGE SCALE GENOMIC DNA]</scope>
    <source>
        <strain evidence="6 7">DSM 8238</strain>
    </source>
</reference>
<dbReference type="InterPro" id="IPR050571">
    <property type="entry name" value="Class-IV_PLP-Dep_Aminotrnsfr"/>
</dbReference>
<evidence type="ECO:0000256" key="2">
    <source>
        <dbReference type="ARBA" id="ARBA00009320"/>
    </source>
</evidence>
<dbReference type="CDD" id="cd00449">
    <property type="entry name" value="PLPDE_IV"/>
    <property type="match status" value="1"/>
</dbReference>
<keyword evidence="3 5" id="KW-0663">Pyridoxal phosphate</keyword>
<dbReference type="InterPro" id="IPR043132">
    <property type="entry name" value="BCAT-like_C"/>
</dbReference>
<gene>
    <name evidence="6" type="ORF">GH808_08840</name>
</gene>
<dbReference type="Pfam" id="PF01063">
    <property type="entry name" value="Aminotran_4"/>
    <property type="match status" value="1"/>
</dbReference>
<dbReference type="Gene3D" id="3.20.10.10">
    <property type="entry name" value="D-amino Acid Aminotransferase, subunit A, domain 2"/>
    <property type="match status" value="1"/>
</dbReference>
<evidence type="ECO:0000256" key="3">
    <source>
        <dbReference type="ARBA" id="ARBA00022898"/>
    </source>
</evidence>
<dbReference type="SUPFAM" id="SSF56752">
    <property type="entry name" value="D-aminoacid aminotransferase-like PLP-dependent enzymes"/>
    <property type="match status" value="1"/>
</dbReference>
<comment type="cofactor">
    <cofactor evidence="1 5">
        <name>pyridoxal 5'-phosphate</name>
        <dbReference type="ChEBI" id="CHEBI:597326"/>
    </cofactor>
</comment>
<dbReference type="EMBL" id="WJBC01000011">
    <property type="protein sequence ID" value="MBC3804539.1"/>
    <property type="molecule type" value="Genomic_DNA"/>
</dbReference>
<dbReference type="PANTHER" id="PTHR42743:SF11">
    <property type="entry name" value="AMINODEOXYCHORISMATE LYASE"/>
    <property type="match status" value="1"/>
</dbReference>
<evidence type="ECO:0000256" key="4">
    <source>
        <dbReference type="RuleBase" id="RU004106"/>
    </source>
</evidence>
<accession>A0ABR6WWC7</accession>
<name>A0ABR6WWC7_9FIRM</name>
<dbReference type="InterPro" id="IPR018300">
    <property type="entry name" value="Aminotrans_IV_CS"/>
</dbReference>
<proteinExistence type="inferred from homology"/>
<dbReference type="PANTHER" id="PTHR42743">
    <property type="entry name" value="AMINO-ACID AMINOTRANSFERASE"/>
    <property type="match status" value="1"/>
</dbReference>
<evidence type="ECO:0000313" key="6">
    <source>
        <dbReference type="EMBL" id="MBC3804539.1"/>
    </source>
</evidence>